<dbReference type="Gene3D" id="3.40.50.150">
    <property type="entry name" value="Vaccinia Virus protein VP39"/>
    <property type="match status" value="1"/>
</dbReference>
<sequence length="290" mass="31650">MAGMNAPEGEVKFVPKQALAPTPQLYDKLVSDSMENLAKASLALLPRIADGAMINDNGCGTGAATAAVVESLKGSSTNVTVKGNDINKDALIIYHKQAEEGGWPAEGVNMDSNYLGFATGTFDLTIGNALLFVLPNDGMDAIKQVYRTLKSGGQAIFNSWAYVPNMLPLEVAVQETRPEGSPPPRAGLEKWTKADFLHQVIRDGGFEQNKITVHQREVYTTVTEIHRYTNMLWSFIGGTTPIGWLESDEENWDKAIEVIIRELKKTDGYREVEGGRSELKFTANIAVATK</sequence>
<comment type="caution">
    <text evidence="2">The sequence shown here is derived from an EMBL/GenBank/DDBJ whole genome shotgun (WGS) entry which is preliminary data.</text>
</comment>
<name>A0ABR3W4H3_9PEZI</name>
<dbReference type="SUPFAM" id="SSF53335">
    <property type="entry name" value="S-adenosyl-L-methionine-dependent methyltransferases"/>
    <property type="match status" value="1"/>
</dbReference>
<keyword evidence="3" id="KW-1185">Reference proteome</keyword>
<dbReference type="EMBL" id="JAWRVE010000156">
    <property type="protein sequence ID" value="KAL1852788.1"/>
    <property type="molecule type" value="Genomic_DNA"/>
</dbReference>
<dbReference type="Proteomes" id="UP001583177">
    <property type="component" value="Unassembled WGS sequence"/>
</dbReference>
<gene>
    <name evidence="2" type="ORF">Daus18300_012032</name>
</gene>
<accession>A0ABR3W4H3</accession>
<dbReference type="InterPro" id="IPR029063">
    <property type="entry name" value="SAM-dependent_MTases_sf"/>
</dbReference>
<dbReference type="InterPro" id="IPR041698">
    <property type="entry name" value="Methyltransf_25"/>
</dbReference>
<proteinExistence type="predicted"/>
<dbReference type="CDD" id="cd02440">
    <property type="entry name" value="AdoMet_MTases"/>
    <property type="match status" value="1"/>
</dbReference>
<reference evidence="2 3" key="1">
    <citation type="journal article" date="2024" name="IMA Fungus">
        <title>IMA Genome - F19 : A genome assembly and annotation guide to empower mycologists, including annotated draft genome sequences of Ceratocystis pirilliformis, Diaporthe australafricana, Fusarium ophioides, Paecilomyces lecythidis, and Sporothrix stenoceras.</title>
        <authorList>
            <person name="Aylward J."/>
            <person name="Wilson A.M."/>
            <person name="Visagie C.M."/>
            <person name="Spraker J."/>
            <person name="Barnes I."/>
            <person name="Buitendag C."/>
            <person name="Ceriani C."/>
            <person name="Del Mar Angel L."/>
            <person name="du Plessis D."/>
            <person name="Fuchs T."/>
            <person name="Gasser K."/>
            <person name="Kramer D."/>
            <person name="Li W."/>
            <person name="Munsamy K."/>
            <person name="Piso A."/>
            <person name="Price J.L."/>
            <person name="Sonnekus B."/>
            <person name="Thomas C."/>
            <person name="van der Nest A."/>
            <person name="van Dijk A."/>
            <person name="van Heerden A."/>
            <person name="van Vuuren N."/>
            <person name="Yilmaz N."/>
            <person name="Duong T.A."/>
            <person name="van der Merwe N.A."/>
            <person name="Wingfield M.J."/>
            <person name="Wingfield B.D."/>
        </authorList>
    </citation>
    <scope>NUCLEOTIDE SEQUENCE [LARGE SCALE GENOMIC DNA]</scope>
    <source>
        <strain evidence="2 3">CMW 18300</strain>
    </source>
</reference>
<evidence type="ECO:0000313" key="3">
    <source>
        <dbReference type="Proteomes" id="UP001583177"/>
    </source>
</evidence>
<organism evidence="2 3">
    <name type="scientific">Diaporthe australafricana</name>
    <dbReference type="NCBI Taxonomy" id="127596"/>
    <lineage>
        <taxon>Eukaryota</taxon>
        <taxon>Fungi</taxon>
        <taxon>Dikarya</taxon>
        <taxon>Ascomycota</taxon>
        <taxon>Pezizomycotina</taxon>
        <taxon>Sordariomycetes</taxon>
        <taxon>Sordariomycetidae</taxon>
        <taxon>Diaporthales</taxon>
        <taxon>Diaporthaceae</taxon>
        <taxon>Diaporthe</taxon>
    </lineage>
</organism>
<protein>
    <recommendedName>
        <fullName evidence="1">Methyltransferase domain-containing protein</fullName>
    </recommendedName>
</protein>
<evidence type="ECO:0000259" key="1">
    <source>
        <dbReference type="Pfam" id="PF13649"/>
    </source>
</evidence>
<evidence type="ECO:0000313" key="2">
    <source>
        <dbReference type="EMBL" id="KAL1852788.1"/>
    </source>
</evidence>
<feature type="domain" description="Methyltransferase" evidence="1">
    <location>
        <begin position="56"/>
        <end position="153"/>
    </location>
</feature>
<dbReference type="Pfam" id="PF13649">
    <property type="entry name" value="Methyltransf_25"/>
    <property type="match status" value="1"/>
</dbReference>